<dbReference type="Proteomes" id="UP000241454">
    <property type="component" value="Chromosome"/>
</dbReference>
<dbReference type="AlphaFoldDB" id="A0A2R4G392"/>
<keyword evidence="1" id="KW-0134">Cell wall</keyword>
<feature type="compositionally biased region" description="Polar residues" evidence="5">
    <location>
        <begin position="1029"/>
        <end position="1038"/>
    </location>
</feature>
<evidence type="ECO:0000313" key="10">
    <source>
        <dbReference type="Proteomes" id="UP000241454"/>
    </source>
</evidence>
<feature type="compositionally biased region" description="Basic and acidic residues" evidence="5">
    <location>
        <begin position="657"/>
        <end position="670"/>
    </location>
</feature>
<feature type="chain" id="PRO_5039640381" description="Gram-positive cocci surface proteins LPxTG domain-containing protein" evidence="7">
    <location>
        <begin position="30"/>
        <end position="1249"/>
    </location>
</feature>
<reference evidence="9 10" key="1">
    <citation type="submission" date="2018-03" db="EMBL/GenBank/DDBJ databases">
        <authorList>
            <person name="Keele B.F."/>
        </authorList>
    </citation>
    <scope>NUCLEOTIDE SEQUENCE [LARGE SCALE GENOMIC DNA]</scope>
    <source>
        <strain evidence="9 10">1-11</strain>
    </source>
</reference>
<evidence type="ECO:0000256" key="2">
    <source>
        <dbReference type="ARBA" id="ARBA00022525"/>
    </source>
</evidence>
<proteinExistence type="predicted"/>
<dbReference type="RefSeq" id="WP_107646216.1">
    <property type="nucleotide sequence ID" value="NZ_CP028341.1"/>
</dbReference>
<protein>
    <recommendedName>
        <fullName evidence="8">Gram-positive cocci surface proteins LPxTG domain-containing protein</fullName>
    </recommendedName>
</protein>
<keyword evidence="6" id="KW-1133">Transmembrane helix</keyword>
<evidence type="ECO:0000313" key="9">
    <source>
        <dbReference type="EMBL" id="AVT45325.1"/>
    </source>
</evidence>
<dbReference type="Pfam" id="PF07554">
    <property type="entry name" value="FIVAR"/>
    <property type="match status" value="2"/>
</dbReference>
<evidence type="ECO:0000256" key="6">
    <source>
        <dbReference type="SAM" id="Phobius"/>
    </source>
</evidence>
<feature type="transmembrane region" description="Helical" evidence="6">
    <location>
        <begin position="1220"/>
        <end position="1241"/>
    </location>
</feature>
<dbReference type="EMBL" id="CP028341">
    <property type="protein sequence ID" value="AVT45325.1"/>
    <property type="molecule type" value="Genomic_DNA"/>
</dbReference>
<organism evidence="9 10">
    <name type="scientific">Bifidobacterium adolescentis</name>
    <dbReference type="NCBI Taxonomy" id="1680"/>
    <lineage>
        <taxon>Bacteria</taxon>
        <taxon>Bacillati</taxon>
        <taxon>Actinomycetota</taxon>
        <taxon>Actinomycetes</taxon>
        <taxon>Bifidobacteriales</taxon>
        <taxon>Bifidobacteriaceae</taxon>
        <taxon>Bifidobacterium</taxon>
    </lineage>
</organism>
<keyword evidence="6" id="KW-0812">Transmembrane</keyword>
<dbReference type="PROSITE" id="PS50847">
    <property type="entry name" value="GRAM_POS_ANCHORING"/>
    <property type="match status" value="1"/>
</dbReference>
<feature type="compositionally biased region" description="Basic and acidic residues" evidence="5">
    <location>
        <begin position="1007"/>
        <end position="1018"/>
    </location>
</feature>
<evidence type="ECO:0000256" key="3">
    <source>
        <dbReference type="ARBA" id="ARBA00022729"/>
    </source>
</evidence>
<evidence type="ECO:0000256" key="1">
    <source>
        <dbReference type="ARBA" id="ARBA00022512"/>
    </source>
</evidence>
<dbReference type="Gene3D" id="1.20.1270.90">
    <property type="entry name" value="AF1782-like"/>
    <property type="match status" value="1"/>
</dbReference>
<feature type="signal peptide" evidence="7">
    <location>
        <begin position="1"/>
        <end position="29"/>
    </location>
</feature>
<keyword evidence="3 7" id="KW-0732">Signal</keyword>
<keyword evidence="6" id="KW-0472">Membrane</keyword>
<feature type="region of interest" description="Disordered" evidence="5">
    <location>
        <begin position="1007"/>
        <end position="1038"/>
    </location>
</feature>
<sequence>MRKQHTETAARATAVLVAAATLASGTVAAGPAAWAADQNETGTTQTKKTVREQLEQTVAEATAKKDIQDKTSGGAYTADTYGILSDRLTDAQNLLDDPDTSDDRLQSALDALDKAVKNLKVASWTVNGVALTGDQTLTADIGLDAKPGSLTAIGSDGTKVDLSISGADERHPALGVTSGTAVAGAPRDGTRPSISVHLSWTSGQEQTAYGRSFWPAEDDTWTLSQNVALDAGNQPAETSVTIGGETVDITWDALGVKDGMVSMSGRAEGSVDGQKWRIDYTASRDVGQSALDALEDAVESGRAMLDDTTHEYTAASRRTLDDALGEAGTLDGTATSDQCSQAMAAIAKAERDLVPVTWTVDINGTAMGLTRHDNGGWTLDTGLLDKALSVESGHKLTITSNDPTLGDKGRVTLSADTWKTSRTNEPDKDSSIGFGQWVENGSAVLFGSSKGRTYTVTSSWLQLKGSRIADVAGSPVSFDTEKREWVASPSIALDRHGEPAIDSITLDNGEKTVVDLSYGKATGSKSGVLTRTATASGRLNGSRQPYRITVTASSDTSKARESLSALIASAKERFLPGAHHWTAKSADTYSNALAIASNILDSDDAVVNDLAEASAGLSAAVDGLKAVEWSTSDGTVLEWNRDDDSYHADLPASSSKPSEKPLKAVSDDGGKATLTRAAGDAVTYTDITLGVTEVSGAAHWTGSTKAGRPLSVAGSYDYRAGKKIDVTGGSGETLEFTSRNGYLAANTTSRLDAKDKAELQRIDVDGVKTDIVWSNTLNRASTDTTTTITRKGKAEGDVTVDGHTQHWVVYVTASRVEGRVASLSVIESAADGSTTEHTIDGFDENRTDYTLTLDYSRVSDRFTLGYKSASSDDGVTQGAAIAPTLGADAARILKVRLNGRTYTVTVRFTQPKPVVTNTAARLSGIYVNRTGKAVKGDLIEGWNPDVLTYTLTLGANDPGVYVLPEAPSGVTVKASDVKQTAYSTEQAWTSTAANGETRTYTVRVVRDHADKPTADERFSPAAPKDMDGTTPSPSQSTTDIQAAGYLLDGRFVKQEGGRFNIPEGGVFAYKSYAGQTVQVSTRKTGGMTYEYTLNVLAPDGVTFASHTVTATYVQAPTHKALLDGILIDNTRLGGFDPSRTEYSARVSNLDHWTVAAVFDKDSGMSVTIHKERAKATLTVTSADGLVSRVYVVNLTQDAVAGKGTDGVGVLSETGSNVTPALLATAGALLAGLAGLGLHGLVRRRHRGND</sequence>
<evidence type="ECO:0000256" key="5">
    <source>
        <dbReference type="SAM" id="MobiDB-lite"/>
    </source>
</evidence>
<keyword evidence="4" id="KW-0572">Peptidoglycan-anchor</keyword>
<evidence type="ECO:0000256" key="7">
    <source>
        <dbReference type="SAM" id="SignalP"/>
    </source>
</evidence>
<accession>A0A2R4G392</accession>
<gene>
    <name evidence="9" type="ORF">C8077_04965</name>
</gene>
<feature type="domain" description="Gram-positive cocci surface proteins LPxTG" evidence="8">
    <location>
        <begin position="1210"/>
        <end position="1249"/>
    </location>
</feature>
<name>A0A2R4G392_BIFAD</name>
<evidence type="ECO:0000259" key="8">
    <source>
        <dbReference type="PROSITE" id="PS50847"/>
    </source>
</evidence>
<evidence type="ECO:0000256" key="4">
    <source>
        <dbReference type="ARBA" id="ARBA00023088"/>
    </source>
</evidence>
<feature type="region of interest" description="Disordered" evidence="5">
    <location>
        <begin position="648"/>
        <end position="670"/>
    </location>
</feature>
<dbReference type="InterPro" id="IPR019931">
    <property type="entry name" value="LPXTG_anchor"/>
</dbReference>
<keyword evidence="2" id="KW-0964">Secreted</keyword>